<dbReference type="SMART" id="SM00166">
    <property type="entry name" value="UBX"/>
    <property type="match status" value="1"/>
</dbReference>
<dbReference type="GO" id="GO:0006986">
    <property type="term" value="P:response to unfolded protein"/>
    <property type="evidence" value="ECO:0007669"/>
    <property type="project" value="UniProtKB-KW"/>
</dbReference>
<feature type="region of interest" description="Disordered" evidence="6">
    <location>
        <begin position="133"/>
        <end position="197"/>
    </location>
</feature>
<dbReference type="GO" id="GO:0005789">
    <property type="term" value="C:endoplasmic reticulum membrane"/>
    <property type="evidence" value="ECO:0007669"/>
    <property type="project" value="UniProtKB-SubCell"/>
</dbReference>
<feature type="compositionally biased region" description="Basic and acidic residues" evidence="6">
    <location>
        <begin position="516"/>
        <end position="526"/>
    </location>
</feature>
<dbReference type="OrthoDB" id="2445133at2759"/>
<evidence type="ECO:0000256" key="4">
    <source>
        <dbReference type="ARBA" id="ARBA00041575"/>
    </source>
</evidence>
<dbReference type="GO" id="GO:0036503">
    <property type="term" value="P:ERAD pathway"/>
    <property type="evidence" value="ECO:0007669"/>
    <property type="project" value="TreeGrafter"/>
</dbReference>
<feature type="compositionally biased region" description="Low complexity" evidence="6">
    <location>
        <begin position="458"/>
        <end position="472"/>
    </location>
</feature>
<dbReference type="Proteomes" id="UP000070133">
    <property type="component" value="Unassembled WGS sequence"/>
</dbReference>
<feature type="compositionally biased region" description="Low complexity" evidence="6">
    <location>
        <begin position="139"/>
        <end position="157"/>
    </location>
</feature>
<evidence type="ECO:0000259" key="7">
    <source>
        <dbReference type="PROSITE" id="PS50033"/>
    </source>
</evidence>
<dbReference type="Pfam" id="PF00789">
    <property type="entry name" value="UBX"/>
    <property type="match status" value="1"/>
</dbReference>
<dbReference type="STRING" id="321146.A0A139H0H4"/>
<dbReference type="PANTHER" id="PTHR46424">
    <property type="entry name" value="UBX DOMAIN-CONTAINING PROTEIN 4"/>
    <property type="match status" value="1"/>
</dbReference>
<feature type="region of interest" description="Disordered" evidence="6">
    <location>
        <begin position="212"/>
        <end position="313"/>
    </location>
</feature>
<organism evidence="8 9">
    <name type="scientific">Pseudocercospora eumusae</name>
    <dbReference type="NCBI Taxonomy" id="321146"/>
    <lineage>
        <taxon>Eukaryota</taxon>
        <taxon>Fungi</taxon>
        <taxon>Dikarya</taxon>
        <taxon>Ascomycota</taxon>
        <taxon>Pezizomycotina</taxon>
        <taxon>Dothideomycetes</taxon>
        <taxon>Dothideomycetidae</taxon>
        <taxon>Mycosphaerellales</taxon>
        <taxon>Mycosphaerellaceae</taxon>
        <taxon>Pseudocercospora</taxon>
    </lineage>
</organism>
<evidence type="ECO:0000256" key="2">
    <source>
        <dbReference type="ARBA" id="ARBA00023230"/>
    </source>
</evidence>
<sequence length="526" mass="57239">MFHDGDLQSGISRAIAEQKLVGLFIWQNDNEESQRWEEKWLMSRTQGLAVVDLFATKAVLMKIEYQSQEMGFLGAFCSITTAPTFVVIDKGQVLEKIERGVSQQEFVERISKALGLEMYTMRKSDLDFMRSNALTPENAGSSSTAAGAASTETPSESGIATPASQDLISTSSAQQDQATSNREPAPATLPTTNGMSTLFPSRAERLEAEKLKREAAEKAERTARANARRKEAEAAASPKGDKGKGKASESSEKEKARRDWLVQQKQRKYEAKRERERILAQIEADKQERKSRFQRPQTEAASSPLLSPSVDAASKRRAGAGGMCSLLIRLFDGSSIKGRFEPSATLARTVRDWIKSTTAQQGNTNAADIPFTFKQIMAPHPSRNIEISEEHQSLMELGLTPNATLVLAPVAGYTEAYSSGGRGYMSSTLHYTYALANGATSMLGSALSYVLGFGATGTDTSTSSRETSSDESLGFGNDGTSDRTSIKVKTLADQRAEAAKKDQSAEFYNGNSSAFEGRKDEDEGKK</sequence>
<feature type="compositionally biased region" description="Basic and acidic residues" evidence="6">
    <location>
        <begin position="212"/>
        <end position="260"/>
    </location>
</feature>
<accession>A0A139H0H4</accession>
<reference evidence="8 9" key="1">
    <citation type="submission" date="2015-07" db="EMBL/GenBank/DDBJ databases">
        <title>Comparative genomics of the Sigatoka disease complex on banana suggests a link between parallel evolutionary changes in Pseudocercospora fijiensis and Pseudocercospora eumusae and increased virulence on the banana host.</title>
        <authorList>
            <person name="Chang T.-C."/>
            <person name="Salvucci A."/>
            <person name="Crous P.W."/>
            <person name="Stergiopoulos I."/>
        </authorList>
    </citation>
    <scope>NUCLEOTIDE SEQUENCE [LARGE SCALE GENOMIC DNA]</scope>
    <source>
        <strain evidence="8 9">CBS 114824</strain>
    </source>
</reference>
<feature type="compositionally biased region" description="Low complexity" evidence="6">
    <location>
        <begin position="169"/>
        <end position="180"/>
    </location>
</feature>
<evidence type="ECO:0000256" key="5">
    <source>
        <dbReference type="ARBA" id="ARBA00046062"/>
    </source>
</evidence>
<comment type="subunit">
    <text evidence="3">Directly interacts with VCP. Interacts with UBQLN1. Forms a complex with VCP and UBQLN1.</text>
</comment>
<evidence type="ECO:0000313" key="8">
    <source>
        <dbReference type="EMBL" id="KXS95911.1"/>
    </source>
</evidence>
<dbReference type="EMBL" id="LFZN01000193">
    <property type="protein sequence ID" value="KXS95911.1"/>
    <property type="molecule type" value="Genomic_DNA"/>
</dbReference>
<evidence type="ECO:0000313" key="9">
    <source>
        <dbReference type="Proteomes" id="UP000070133"/>
    </source>
</evidence>
<comment type="subcellular location">
    <subcellularLocation>
        <location evidence="1">Endoplasmic reticulum membrane</location>
        <topology evidence="1">Peripheral membrane protein</topology>
    </subcellularLocation>
</comment>
<evidence type="ECO:0000256" key="1">
    <source>
        <dbReference type="ARBA" id="ARBA00004406"/>
    </source>
</evidence>
<feature type="domain" description="UBX" evidence="7">
    <location>
        <begin position="319"/>
        <end position="407"/>
    </location>
</feature>
<dbReference type="Gene3D" id="3.10.20.90">
    <property type="entry name" value="Phosphatidylinositol 3-kinase Catalytic Subunit, Chain A, domain 1"/>
    <property type="match status" value="1"/>
</dbReference>
<proteinExistence type="predicted"/>
<dbReference type="AlphaFoldDB" id="A0A139H0H4"/>
<dbReference type="SUPFAM" id="SSF54236">
    <property type="entry name" value="Ubiquitin-like"/>
    <property type="match status" value="1"/>
</dbReference>
<dbReference type="SUPFAM" id="SSF52833">
    <property type="entry name" value="Thioredoxin-like"/>
    <property type="match status" value="1"/>
</dbReference>
<feature type="region of interest" description="Disordered" evidence="6">
    <location>
        <begin position="458"/>
        <end position="526"/>
    </location>
</feature>
<name>A0A139H0H4_9PEZI</name>
<dbReference type="PANTHER" id="PTHR46424:SF1">
    <property type="entry name" value="UBX DOMAIN-CONTAINING PROTEIN 4"/>
    <property type="match status" value="1"/>
</dbReference>
<dbReference type="InterPro" id="IPR029071">
    <property type="entry name" value="Ubiquitin-like_domsf"/>
</dbReference>
<dbReference type="InterPro" id="IPR001012">
    <property type="entry name" value="UBX_dom"/>
</dbReference>
<dbReference type="Pfam" id="PF23187">
    <property type="entry name" value="UBX7_N"/>
    <property type="match status" value="1"/>
</dbReference>
<feature type="compositionally biased region" description="Basic and acidic residues" evidence="6">
    <location>
        <begin position="480"/>
        <end position="504"/>
    </location>
</feature>
<evidence type="ECO:0000256" key="6">
    <source>
        <dbReference type="SAM" id="MobiDB-lite"/>
    </source>
</evidence>
<dbReference type="CDD" id="cd01767">
    <property type="entry name" value="UBX"/>
    <property type="match status" value="1"/>
</dbReference>
<dbReference type="InterPro" id="IPR036249">
    <property type="entry name" value="Thioredoxin-like_sf"/>
</dbReference>
<protein>
    <recommendedName>
        <fullName evidence="4">UBX domain-containing protein 2</fullName>
    </recommendedName>
</protein>
<comment type="function">
    <text evidence="5">Involved in endoplasmic reticulum-associated protein degradation (ERAD). Acts as a platform to recruit both UBQLN1 and VCP to the ER during ERAD.</text>
</comment>
<keyword evidence="2" id="KW-0834">Unfolded protein response</keyword>
<keyword evidence="9" id="KW-1185">Reference proteome</keyword>
<dbReference type="PROSITE" id="PS50033">
    <property type="entry name" value="UBX"/>
    <property type="match status" value="1"/>
</dbReference>
<feature type="compositionally biased region" description="Polar residues" evidence="6">
    <location>
        <begin position="294"/>
        <end position="306"/>
    </location>
</feature>
<feature type="compositionally biased region" description="Basic and acidic residues" evidence="6">
    <location>
        <begin position="267"/>
        <end position="291"/>
    </location>
</feature>
<gene>
    <name evidence="8" type="ORF">AC578_5200</name>
</gene>
<comment type="caution">
    <text evidence="8">The sequence shown here is derived from an EMBL/GenBank/DDBJ whole genome shotgun (WGS) entry which is preliminary data.</text>
</comment>
<evidence type="ECO:0000256" key="3">
    <source>
        <dbReference type="ARBA" id="ARBA00038812"/>
    </source>
</evidence>